<dbReference type="SUPFAM" id="SSF55021">
    <property type="entry name" value="ACT-like"/>
    <property type="match status" value="1"/>
</dbReference>
<dbReference type="RefSeq" id="WP_207726969.1">
    <property type="nucleotide sequence ID" value="NZ_JACHEN010000012.1"/>
</dbReference>
<evidence type="ECO:0000256" key="10">
    <source>
        <dbReference type="ARBA" id="ARBA00049406"/>
    </source>
</evidence>
<dbReference type="GO" id="GO:0006094">
    <property type="term" value="P:gluconeogenesis"/>
    <property type="evidence" value="ECO:0007669"/>
    <property type="project" value="UniProtKB-UniRule"/>
</dbReference>
<evidence type="ECO:0000313" key="14">
    <source>
        <dbReference type="EMBL" id="MBB6216182.1"/>
    </source>
</evidence>
<feature type="domain" description="ACT" evidence="13">
    <location>
        <begin position="151"/>
        <end position="225"/>
    </location>
</feature>
<dbReference type="GO" id="GO:0051539">
    <property type="term" value="F:4 iron, 4 sulfur cluster binding"/>
    <property type="evidence" value="ECO:0007669"/>
    <property type="project" value="UniProtKB-UniRule"/>
</dbReference>
<dbReference type="Gene3D" id="3.30.70.260">
    <property type="match status" value="1"/>
</dbReference>
<dbReference type="Gene3D" id="3.30.1330.90">
    <property type="entry name" value="D-3-phosphoglycerate dehydrogenase, domain 3"/>
    <property type="match status" value="1"/>
</dbReference>
<dbReference type="NCBIfam" id="TIGR00719">
    <property type="entry name" value="sda_beta"/>
    <property type="match status" value="1"/>
</dbReference>
<keyword evidence="9 11" id="KW-0456">Lyase</keyword>
<evidence type="ECO:0000256" key="7">
    <source>
        <dbReference type="ARBA" id="ARBA00023004"/>
    </source>
</evidence>
<dbReference type="InterPro" id="IPR004643">
    <property type="entry name" value="Fe-S_L-Ser_bsu"/>
</dbReference>
<evidence type="ECO:0000259" key="13">
    <source>
        <dbReference type="PROSITE" id="PS51671"/>
    </source>
</evidence>
<dbReference type="GO" id="GO:0003941">
    <property type="term" value="F:L-serine ammonia-lyase activity"/>
    <property type="evidence" value="ECO:0007669"/>
    <property type="project" value="UniProtKB-UniRule"/>
</dbReference>
<comment type="similarity">
    <text evidence="3 11 12">Belongs to the iron-sulfur dependent L-serine dehydratase family.</text>
</comment>
<dbReference type="EMBL" id="JACHEN010000012">
    <property type="protein sequence ID" value="MBB6216182.1"/>
    <property type="molecule type" value="Genomic_DNA"/>
</dbReference>
<dbReference type="InterPro" id="IPR002912">
    <property type="entry name" value="ACT_dom"/>
</dbReference>
<dbReference type="PROSITE" id="PS51671">
    <property type="entry name" value="ACT"/>
    <property type="match status" value="1"/>
</dbReference>
<dbReference type="InterPro" id="IPR051318">
    <property type="entry name" value="Fe-S_L-Ser"/>
</dbReference>
<keyword evidence="5 11" id="KW-0004">4Fe-4S</keyword>
<gene>
    <name evidence="14" type="ORF">HNQ80_002281</name>
</gene>
<dbReference type="Proteomes" id="UP000579281">
    <property type="component" value="Unassembled WGS sequence"/>
</dbReference>
<keyword evidence="4 11" id="KW-0312">Gluconeogenesis</keyword>
<evidence type="ECO:0000256" key="3">
    <source>
        <dbReference type="ARBA" id="ARBA00008636"/>
    </source>
</evidence>
<evidence type="ECO:0000256" key="1">
    <source>
        <dbReference type="ARBA" id="ARBA00001966"/>
    </source>
</evidence>
<reference evidence="14 15" key="1">
    <citation type="submission" date="2020-08" db="EMBL/GenBank/DDBJ databases">
        <title>Genomic Encyclopedia of Type Strains, Phase IV (KMG-IV): sequencing the most valuable type-strain genomes for metagenomic binning, comparative biology and taxonomic classification.</title>
        <authorList>
            <person name="Goeker M."/>
        </authorList>
    </citation>
    <scope>NUCLEOTIDE SEQUENCE [LARGE SCALE GENOMIC DNA]</scope>
    <source>
        <strain evidence="14 15">DSM 103526</strain>
    </source>
</reference>
<evidence type="ECO:0000256" key="8">
    <source>
        <dbReference type="ARBA" id="ARBA00023014"/>
    </source>
</evidence>
<dbReference type="Pfam" id="PF01842">
    <property type="entry name" value="ACT"/>
    <property type="match status" value="1"/>
</dbReference>
<proteinExistence type="inferred from homology"/>
<dbReference type="Pfam" id="PF03315">
    <property type="entry name" value="SDH_beta"/>
    <property type="match status" value="1"/>
</dbReference>
<keyword evidence="7 11" id="KW-0408">Iron</keyword>
<evidence type="ECO:0000256" key="12">
    <source>
        <dbReference type="RuleBase" id="RU366059"/>
    </source>
</evidence>
<keyword evidence="8 11" id="KW-0411">Iron-sulfur</keyword>
<evidence type="ECO:0000256" key="2">
    <source>
        <dbReference type="ARBA" id="ARBA00004742"/>
    </source>
</evidence>
<evidence type="ECO:0000256" key="4">
    <source>
        <dbReference type="ARBA" id="ARBA00022432"/>
    </source>
</evidence>
<dbReference type="SUPFAM" id="SSF143548">
    <property type="entry name" value="Serine metabolism enzymes domain"/>
    <property type="match status" value="1"/>
</dbReference>
<protein>
    <recommendedName>
        <fullName evidence="11">L-serine deaminase</fullName>
    </recommendedName>
</protein>
<evidence type="ECO:0000256" key="11">
    <source>
        <dbReference type="PIRNR" id="PIRNR036692"/>
    </source>
</evidence>
<dbReference type="UniPathway" id="UPA00138"/>
<dbReference type="PANTHER" id="PTHR30182">
    <property type="entry name" value="L-SERINE DEHYDRATASE"/>
    <property type="match status" value="1"/>
</dbReference>
<dbReference type="CDD" id="cd04903">
    <property type="entry name" value="ACT_LSD"/>
    <property type="match status" value="1"/>
</dbReference>
<sequence length="225" mass="24649">MQIKNYSAFDIIGPRMIGPSSSHTAGAARLGKVARKIGGKGIQEVTFILYGSFAQTYKGHGTDRALVAGVLGMDPNDENLSKSMEIALRDGLKYQFVLSDDEASHPNTVKIIMINEEGHQSEIVGASIGGGNILVTEINGLAVEFTGEYPTIMIRHMDKPGVVADVTHIMDEFEINIAFMKVFRQRKGEDAFMIIETDNDVPKKVLEKIRGLADEILHVYLVEGL</sequence>
<name>A0A841KZ46_9FIRM</name>
<organism evidence="14 15">
    <name type="scientific">Anaerosolibacter carboniphilus</name>
    <dbReference type="NCBI Taxonomy" id="1417629"/>
    <lineage>
        <taxon>Bacteria</taxon>
        <taxon>Bacillati</taxon>
        <taxon>Bacillota</taxon>
        <taxon>Clostridia</taxon>
        <taxon>Peptostreptococcales</taxon>
        <taxon>Thermotaleaceae</taxon>
        <taxon>Anaerosolibacter</taxon>
    </lineage>
</organism>
<comment type="pathway">
    <text evidence="2 11">Carbohydrate biosynthesis; gluconeogenesis.</text>
</comment>
<comment type="cofactor">
    <cofactor evidence="1 12">
        <name>[4Fe-4S] cluster</name>
        <dbReference type="ChEBI" id="CHEBI:49883"/>
    </cofactor>
</comment>
<dbReference type="AlphaFoldDB" id="A0A841KZ46"/>
<evidence type="ECO:0000256" key="5">
    <source>
        <dbReference type="ARBA" id="ARBA00022485"/>
    </source>
</evidence>
<dbReference type="InterPro" id="IPR045865">
    <property type="entry name" value="ACT-like_dom_sf"/>
</dbReference>
<dbReference type="PIRSF" id="PIRSF036692">
    <property type="entry name" value="SDH_B"/>
    <property type="match status" value="1"/>
</dbReference>
<accession>A0A841KZ46</accession>
<evidence type="ECO:0000256" key="6">
    <source>
        <dbReference type="ARBA" id="ARBA00022723"/>
    </source>
</evidence>
<keyword evidence="15" id="KW-1185">Reference proteome</keyword>
<evidence type="ECO:0000313" key="15">
    <source>
        <dbReference type="Proteomes" id="UP000579281"/>
    </source>
</evidence>
<dbReference type="InterPro" id="IPR005131">
    <property type="entry name" value="Ser_deHydtase_bsu"/>
</dbReference>
<dbReference type="InterPro" id="IPR029009">
    <property type="entry name" value="ASB_dom_sf"/>
</dbReference>
<keyword evidence="6 11" id="KW-0479">Metal-binding</keyword>
<evidence type="ECO:0000256" key="9">
    <source>
        <dbReference type="ARBA" id="ARBA00023239"/>
    </source>
</evidence>
<dbReference type="GO" id="GO:0046872">
    <property type="term" value="F:metal ion binding"/>
    <property type="evidence" value="ECO:0007669"/>
    <property type="project" value="UniProtKB-UniRule"/>
</dbReference>
<dbReference type="PANTHER" id="PTHR30182:SF12">
    <property type="entry name" value="L-SERINE DEHYDRATASE, BETA CHAIN-RELATED"/>
    <property type="match status" value="1"/>
</dbReference>
<comment type="caution">
    <text evidence="14">The sequence shown here is derived from an EMBL/GenBank/DDBJ whole genome shotgun (WGS) entry which is preliminary data.</text>
</comment>
<dbReference type="FunFam" id="3.30.70.260:FF:000008">
    <property type="entry name" value="D-3-phosphoglycerate dehydrogenase, chloroplastic"/>
    <property type="match status" value="1"/>
</dbReference>
<comment type="catalytic activity">
    <reaction evidence="10 11 12">
        <text>L-serine = pyruvate + NH4(+)</text>
        <dbReference type="Rhea" id="RHEA:19169"/>
        <dbReference type="ChEBI" id="CHEBI:15361"/>
        <dbReference type="ChEBI" id="CHEBI:28938"/>
        <dbReference type="ChEBI" id="CHEBI:33384"/>
        <dbReference type="EC" id="4.3.1.17"/>
    </reaction>
</comment>